<keyword evidence="1" id="KW-1133">Transmembrane helix</keyword>
<dbReference type="AlphaFoldDB" id="A0AA88Y881"/>
<evidence type="ECO:0000256" key="1">
    <source>
        <dbReference type="SAM" id="Phobius"/>
    </source>
</evidence>
<dbReference type="PANTHER" id="PTHR39077:SF1">
    <property type="entry name" value="E3 UBIQUITIN-PROTEIN LIGASE APD1-4 MIDDLE DOMAIN-CONTAINING PROTEIN"/>
    <property type="match status" value="1"/>
</dbReference>
<name>A0AA88Y881_PINIB</name>
<keyword evidence="1" id="KW-0472">Membrane</keyword>
<feature type="domain" description="E3 ubiquitin-protein ligase APD1-4 middle" evidence="3">
    <location>
        <begin position="172"/>
        <end position="274"/>
    </location>
</feature>
<dbReference type="Pfam" id="PF16040">
    <property type="entry name" value="APD1-4_N"/>
    <property type="match status" value="1"/>
</dbReference>
<evidence type="ECO:0008006" key="6">
    <source>
        <dbReference type="Google" id="ProtNLM"/>
    </source>
</evidence>
<dbReference type="InterPro" id="IPR032008">
    <property type="entry name" value="APD1-4_N"/>
</dbReference>
<keyword evidence="1" id="KW-0812">Transmembrane</keyword>
<evidence type="ECO:0000313" key="5">
    <source>
        <dbReference type="Proteomes" id="UP001186944"/>
    </source>
</evidence>
<sequence length="353" mass="40316">MRRSTRMKLLCAYLQVVGLVLGVITGVVFYSPIENDLSNLGMKYVSRHLSPVFCEGVSIQSKISETDINTDVKFSAYLMDREPEVLGKYNMISYNETYVKFVPMNGYVHQQFYFLQGSFVHVTANVQSTTTLLVIKGYKNFKSGASSDDTFSCEDCFLYTYTFFPEEPKYDVEVSIIESDDYFFVYQTGGIKDGWVTTNYRFRRTVYDTFDCIDDCKNISNCDFLFPDITGSYGVVIQREKSNFQELVNIQTMCITRVWMFTILFFTLPLIIVIVGSCCIYAYCKEPDTLMSASTRSRRSRSFTIQRSASPLLTGTTYPNYSTVFMPPKYEDVIKTRNGALPSYAEATGGEEN</sequence>
<dbReference type="InterPro" id="IPR032010">
    <property type="entry name" value="APD1-4_M"/>
</dbReference>
<keyword evidence="5" id="KW-1185">Reference proteome</keyword>
<evidence type="ECO:0000259" key="3">
    <source>
        <dbReference type="Pfam" id="PF16041"/>
    </source>
</evidence>
<accession>A0AA88Y881</accession>
<gene>
    <name evidence="4" type="ORF">FSP39_011150</name>
</gene>
<organism evidence="4 5">
    <name type="scientific">Pinctada imbricata</name>
    <name type="common">Atlantic pearl-oyster</name>
    <name type="synonym">Pinctada martensii</name>
    <dbReference type="NCBI Taxonomy" id="66713"/>
    <lineage>
        <taxon>Eukaryota</taxon>
        <taxon>Metazoa</taxon>
        <taxon>Spiralia</taxon>
        <taxon>Lophotrochozoa</taxon>
        <taxon>Mollusca</taxon>
        <taxon>Bivalvia</taxon>
        <taxon>Autobranchia</taxon>
        <taxon>Pteriomorphia</taxon>
        <taxon>Pterioida</taxon>
        <taxon>Pterioidea</taxon>
        <taxon>Pteriidae</taxon>
        <taxon>Pinctada</taxon>
    </lineage>
</organism>
<proteinExistence type="predicted"/>
<feature type="domain" description="E3 ubiquitin-protein ligase APD1-4 N-terminal" evidence="2">
    <location>
        <begin position="74"/>
        <end position="141"/>
    </location>
</feature>
<dbReference type="PANTHER" id="PTHR39077">
    <property type="entry name" value="DUF4793 DOMAIN-CONTAINING PROTEIN"/>
    <property type="match status" value="1"/>
</dbReference>
<comment type="caution">
    <text evidence="4">The sequence shown here is derived from an EMBL/GenBank/DDBJ whole genome shotgun (WGS) entry which is preliminary data.</text>
</comment>
<protein>
    <recommendedName>
        <fullName evidence="6">Transmembrane protein</fullName>
    </recommendedName>
</protein>
<feature type="transmembrane region" description="Helical" evidence="1">
    <location>
        <begin position="258"/>
        <end position="284"/>
    </location>
</feature>
<reference evidence="4" key="1">
    <citation type="submission" date="2019-08" db="EMBL/GenBank/DDBJ databases">
        <title>The improved chromosome-level genome for the pearl oyster Pinctada fucata martensii using PacBio sequencing and Hi-C.</title>
        <authorList>
            <person name="Zheng Z."/>
        </authorList>
    </citation>
    <scope>NUCLEOTIDE SEQUENCE</scope>
    <source>
        <strain evidence="4">ZZ-2019</strain>
        <tissue evidence="4">Adductor muscle</tissue>
    </source>
</reference>
<evidence type="ECO:0000313" key="4">
    <source>
        <dbReference type="EMBL" id="KAK3099882.1"/>
    </source>
</evidence>
<dbReference type="Pfam" id="PF16041">
    <property type="entry name" value="APD1-4_M"/>
    <property type="match status" value="1"/>
</dbReference>
<dbReference type="EMBL" id="VSWD01000006">
    <property type="protein sequence ID" value="KAK3099882.1"/>
    <property type="molecule type" value="Genomic_DNA"/>
</dbReference>
<dbReference type="Proteomes" id="UP001186944">
    <property type="component" value="Unassembled WGS sequence"/>
</dbReference>
<evidence type="ECO:0000259" key="2">
    <source>
        <dbReference type="Pfam" id="PF16040"/>
    </source>
</evidence>